<evidence type="ECO:0000313" key="7">
    <source>
        <dbReference type="Proteomes" id="UP001190700"/>
    </source>
</evidence>
<reference evidence="6 7" key="1">
    <citation type="journal article" date="2015" name="Genome Biol. Evol.">
        <title>Comparative Genomics of a Bacterivorous Green Alga Reveals Evolutionary Causalities and Consequences of Phago-Mixotrophic Mode of Nutrition.</title>
        <authorList>
            <person name="Burns J.A."/>
            <person name="Paasch A."/>
            <person name="Narechania A."/>
            <person name="Kim E."/>
        </authorList>
    </citation>
    <scope>NUCLEOTIDE SEQUENCE [LARGE SCALE GENOMIC DNA]</scope>
    <source>
        <strain evidence="6 7">PLY_AMNH</strain>
    </source>
</reference>
<evidence type="ECO:0000256" key="3">
    <source>
        <dbReference type="SAM" id="MobiDB-lite"/>
    </source>
</evidence>
<sequence>MLLLLFCLVFLALPSLAQETAWAEVGTRGDSSLFGLAVSSFTTMWAVGEDDTLLKSEDGGSSWFSKSVGFGQRHTWNSITFLDERIGWFVGDYGMIVHTADAGESWVEQAADMLPSSVHLNSLSVASNVYGNSTRAWAVGSGGTVIFTEDLGEVWSTQSSNTEENLNSVYFLNMTFGWVASGGGKILRTTNGGKTWSVTRTPLSSANGGAGEDLHAVVVPRFEDAWAAGEDGKMLHSSDGGSTWVERISCTSRHLYAMTMSAGGFGWLVGQNGAMCYTNSAGAAWEVVGVEDGIDLNAVARLEGAETVVAGAASTLRLNFYTIPPPPPPSCPPPPPPPPPPPTTSPTSAPAPSPPPPPHPPPPPPPLLLARTARRYFVEFDGVDDYLLAATVGDIQSISIWVWKDSDQPQPHHYLLDARFGAPNGYFSNLLHGPHWTGMFIDGIPVAYNFSYLPVGDWFHLHIESDELMNDNVNFMSRVNEKLEGSHCLKVP</sequence>
<protein>
    <recommendedName>
        <fullName evidence="5">Photosynthesis system II assembly factor Ycf48/Hcf136-like domain-containing protein</fullName>
    </recommendedName>
</protein>
<dbReference type="Gene3D" id="2.130.10.10">
    <property type="entry name" value="YVTN repeat-like/Quinoprotein amine dehydrogenase"/>
    <property type="match status" value="1"/>
</dbReference>
<evidence type="ECO:0000256" key="4">
    <source>
        <dbReference type="SAM" id="SignalP"/>
    </source>
</evidence>
<feature type="chain" id="PRO_5042231051" description="Photosynthesis system II assembly factor Ycf48/Hcf136-like domain-containing protein" evidence="4">
    <location>
        <begin position="18"/>
        <end position="492"/>
    </location>
</feature>
<dbReference type="GO" id="GO:0015979">
    <property type="term" value="P:photosynthesis"/>
    <property type="evidence" value="ECO:0007669"/>
    <property type="project" value="UniProtKB-KW"/>
</dbReference>
<gene>
    <name evidence="6" type="ORF">CYMTET_50456</name>
</gene>
<accession>A0AAE0BPR6</accession>
<name>A0AAE0BPR6_9CHLO</name>
<dbReference type="PANTHER" id="PTHR47199">
    <property type="entry name" value="PHOTOSYSTEM II STABILITY/ASSEMBLY FACTOR HCF136, CHLOROPLASTIC"/>
    <property type="match status" value="1"/>
</dbReference>
<dbReference type="SUPFAM" id="SSF110296">
    <property type="entry name" value="Oligoxyloglucan reducing end-specific cellobiohydrolase"/>
    <property type="match status" value="1"/>
</dbReference>
<comment type="caution">
    <text evidence="6">The sequence shown here is derived from an EMBL/GenBank/DDBJ whole genome shotgun (WGS) entry which is preliminary data.</text>
</comment>
<keyword evidence="1" id="KW-0602">Photosynthesis</keyword>
<evidence type="ECO:0000259" key="5">
    <source>
        <dbReference type="Pfam" id="PF14870"/>
    </source>
</evidence>
<feature type="signal peptide" evidence="4">
    <location>
        <begin position="1"/>
        <end position="17"/>
    </location>
</feature>
<feature type="domain" description="Photosynthesis system II assembly factor Ycf48/Hcf136-like" evidence="5">
    <location>
        <begin position="154"/>
        <end position="248"/>
    </location>
</feature>
<dbReference type="AlphaFoldDB" id="A0AAE0BPR6"/>
<keyword evidence="2" id="KW-0604">Photosystem II</keyword>
<keyword evidence="7" id="KW-1185">Reference proteome</keyword>
<dbReference type="GO" id="GO:0009523">
    <property type="term" value="C:photosystem II"/>
    <property type="evidence" value="ECO:0007669"/>
    <property type="project" value="UniProtKB-KW"/>
</dbReference>
<dbReference type="PANTHER" id="PTHR47199:SF2">
    <property type="entry name" value="PHOTOSYSTEM II STABILITY_ASSEMBLY FACTOR HCF136, CHLOROPLASTIC"/>
    <property type="match status" value="1"/>
</dbReference>
<evidence type="ECO:0000256" key="2">
    <source>
        <dbReference type="ARBA" id="ARBA00023276"/>
    </source>
</evidence>
<dbReference type="Proteomes" id="UP001190700">
    <property type="component" value="Unassembled WGS sequence"/>
</dbReference>
<proteinExistence type="predicted"/>
<organism evidence="6 7">
    <name type="scientific">Cymbomonas tetramitiformis</name>
    <dbReference type="NCBI Taxonomy" id="36881"/>
    <lineage>
        <taxon>Eukaryota</taxon>
        <taxon>Viridiplantae</taxon>
        <taxon>Chlorophyta</taxon>
        <taxon>Pyramimonadophyceae</taxon>
        <taxon>Pyramimonadales</taxon>
        <taxon>Pyramimonadaceae</taxon>
        <taxon>Cymbomonas</taxon>
    </lineage>
</organism>
<dbReference type="Pfam" id="PF14870">
    <property type="entry name" value="PSII_BNR"/>
    <property type="match status" value="2"/>
</dbReference>
<feature type="region of interest" description="Disordered" evidence="3">
    <location>
        <begin position="327"/>
        <end position="366"/>
    </location>
</feature>
<keyword evidence="4" id="KW-0732">Signal</keyword>
<dbReference type="InterPro" id="IPR028203">
    <property type="entry name" value="PSII_CF48-like_dom"/>
</dbReference>
<evidence type="ECO:0000256" key="1">
    <source>
        <dbReference type="ARBA" id="ARBA00022531"/>
    </source>
</evidence>
<evidence type="ECO:0000313" key="6">
    <source>
        <dbReference type="EMBL" id="KAK3239629.1"/>
    </source>
</evidence>
<dbReference type="EMBL" id="LGRX02033860">
    <property type="protein sequence ID" value="KAK3239629.1"/>
    <property type="molecule type" value="Genomic_DNA"/>
</dbReference>
<feature type="domain" description="Photosynthesis system II assembly factor Ycf48/Hcf136-like" evidence="5">
    <location>
        <begin position="18"/>
        <end position="108"/>
    </location>
</feature>
<dbReference type="InterPro" id="IPR015943">
    <property type="entry name" value="WD40/YVTN_repeat-like_dom_sf"/>
</dbReference>